<dbReference type="EMBL" id="MU393438">
    <property type="protein sequence ID" value="KAI4868409.1"/>
    <property type="molecule type" value="Genomic_DNA"/>
</dbReference>
<evidence type="ECO:0000313" key="1">
    <source>
        <dbReference type="EMBL" id="KAI4868409.1"/>
    </source>
</evidence>
<sequence length="126" mass="14273">MASNIPLMKKVGAGTSGRGKEEVSDEEQLELSMKQLNLLHIKCRELRTTLQHMLDTMPNSVSSDEMYERFLKSIGVAGGQIKDFSTLYNSEESKKVLNRAKKSHDANPMGIKPWRAKDHPDWLDLD</sequence>
<evidence type="ECO:0000313" key="2">
    <source>
        <dbReference type="Proteomes" id="UP001497700"/>
    </source>
</evidence>
<proteinExistence type="predicted"/>
<accession>A0ACB9ZBA2</accession>
<organism evidence="1 2">
    <name type="scientific">Hypoxylon rubiginosum</name>
    <dbReference type="NCBI Taxonomy" id="110542"/>
    <lineage>
        <taxon>Eukaryota</taxon>
        <taxon>Fungi</taxon>
        <taxon>Dikarya</taxon>
        <taxon>Ascomycota</taxon>
        <taxon>Pezizomycotina</taxon>
        <taxon>Sordariomycetes</taxon>
        <taxon>Xylariomycetidae</taxon>
        <taxon>Xylariales</taxon>
        <taxon>Hypoxylaceae</taxon>
        <taxon>Hypoxylon</taxon>
    </lineage>
</organism>
<comment type="caution">
    <text evidence="1">The sequence shown here is derived from an EMBL/GenBank/DDBJ whole genome shotgun (WGS) entry which is preliminary data.</text>
</comment>
<gene>
    <name evidence="1" type="ORF">F4820DRAFT_410105</name>
</gene>
<name>A0ACB9ZBA2_9PEZI</name>
<keyword evidence="2" id="KW-1185">Reference proteome</keyword>
<protein>
    <submittedName>
        <fullName evidence="1">Uncharacterized protein</fullName>
    </submittedName>
</protein>
<reference evidence="1 2" key="1">
    <citation type="journal article" date="2022" name="New Phytol.">
        <title>Ecological generalism drives hyperdiversity of secondary metabolite gene clusters in xylarialean endophytes.</title>
        <authorList>
            <person name="Franco M.E.E."/>
            <person name="Wisecaver J.H."/>
            <person name="Arnold A.E."/>
            <person name="Ju Y.M."/>
            <person name="Slot J.C."/>
            <person name="Ahrendt S."/>
            <person name="Moore L.P."/>
            <person name="Eastman K.E."/>
            <person name="Scott K."/>
            <person name="Konkel Z."/>
            <person name="Mondo S.J."/>
            <person name="Kuo A."/>
            <person name="Hayes R.D."/>
            <person name="Haridas S."/>
            <person name="Andreopoulos B."/>
            <person name="Riley R."/>
            <person name="LaButti K."/>
            <person name="Pangilinan J."/>
            <person name="Lipzen A."/>
            <person name="Amirebrahimi M."/>
            <person name="Yan J."/>
            <person name="Adam C."/>
            <person name="Keymanesh K."/>
            <person name="Ng V."/>
            <person name="Louie K."/>
            <person name="Northen T."/>
            <person name="Drula E."/>
            <person name="Henrissat B."/>
            <person name="Hsieh H.M."/>
            <person name="Youens-Clark K."/>
            <person name="Lutzoni F."/>
            <person name="Miadlikowska J."/>
            <person name="Eastwood D.C."/>
            <person name="Hamelin R.C."/>
            <person name="Grigoriev I.V."/>
            <person name="U'Ren J.M."/>
        </authorList>
    </citation>
    <scope>NUCLEOTIDE SEQUENCE [LARGE SCALE GENOMIC DNA]</scope>
    <source>
        <strain evidence="1 2">CBS 119005</strain>
    </source>
</reference>
<dbReference type="Proteomes" id="UP001497700">
    <property type="component" value="Unassembled WGS sequence"/>
</dbReference>